<dbReference type="EMBL" id="JACSDI010000001">
    <property type="protein sequence ID" value="MCG9962389.1"/>
    <property type="molecule type" value="Genomic_DNA"/>
</dbReference>
<reference evidence="1 2" key="1">
    <citation type="submission" date="2020-08" db="EMBL/GenBank/DDBJ databases">
        <title>Whole genome sequence of Shewanella sp strain PS-2.</title>
        <authorList>
            <person name="Das S.K."/>
        </authorList>
    </citation>
    <scope>NUCLEOTIDE SEQUENCE [LARGE SCALE GENOMIC DNA]</scope>
    <source>
        <strain evidence="1 2">PS-2</strain>
    </source>
</reference>
<dbReference type="Proteomes" id="UP000829384">
    <property type="component" value="Unassembled WGS sequence"/>
</dbReference>
<evidence type="ECO:0000313" key="1">
    <source>
        <dbReference type="EMBL" id="MCG9962389.1"/>
    </source>
</evidence>
<protein>
    <recommendedName>
        <fullName evidence="3">Phage protein</fullName>
    </recommendedName>
</protein>
<dbReference type="RefSeq" id="WP_240129197.1">
    <property type="nucleotide sequence ID" value="NZ_JACSDI010000001.1"/>
</dbReference>
<evidence type="ECO:0008006" key="3">
    <source>
        <dbReference type="Google" id="ProtNLM"/>
    </source>
</evidence>
<accession>A0ABS9QQ00</accession>
<sequence length="239" mass="27058">MSQLFYLRDSRTNVGSTCLFWAKDGCGYTSDLDKAHVYTLEEAQRQFNSRHTDVPLCKELVDQLATVRVDNQYLPLNGAKVGCDLYVISFKDNWDGNDVYWLSQFGFSDVNYKDATIFSYQAALDIQSLKPSIKTEIFAKAEIDAIARRTFQAANINERKMITAAGIRKPKRKRHRQTTGKTRGNCPHCGAITWGFNPYEAYTCAEADAENRGFNLYDNCKEVKLAKQMSKAKIEGEAA</sequence>
<name>A0ABS9QQ00_9GAMM</name>
<organism evidence="1 2">
    <name type="scientific">Shewanella cutis</name>
    <dbReference type="NCBI Taxonomy" id="2766780"/>
    <lineage>
        <taxon>Bacteria</taxon>
        <taxon>Pseudomonadati</taxon>
        <taxon>Pseudomonadota</taxon>
        <taxon>Gammaproteobacteria</taxon>
        <taxon>Alteromonadales</taxon>
        <taxon>Shewanellaceae</taxon>
        <taxon>Shewanella</taxon>
    </lineage>
</organism>
<proteinExistence type="predicted"/>
<keyword evidence="2" id="KW-1185">Reference proteome</keyword>
<gene>
    <name evidence="1" type="ORF">H9J30_00320</name>
</gene>
<comment type="caution">
    <text evidence="1">The sequence shown here is derived from an EMBL/GenBank/DDBJ whole genome shotgun (WGS) entry which is preliminary data.</text>
</comment>
<evidence type="ECO:0000313" key="2">
    <source>
        <dbReference type="Proteomes" id="UP000829384"/>
    </source>
</evidence>